<accession>A0ACA9S1F0</accession>
<feature type="non-terminal residue" evidence="1">
    <location>
        <position position="1"/>
    </location>
</feature>
<protein>
    <submittedName>
        <fullName evidence="1">364_t:CDS:1</fullName>
    </submittedName>
</protein>
<gene>
    <name evidence="1" type="ORF">RPERSI_LOCUS25307</name>
</gene>
<name>A0ACA9S1F0_9GLOM</name>
<evidence type="ECO:0000313" key="2">
    <source>
        <dbReference type="Proteomes" id="UP000789920"/>
    </source>
</evidence>
<keyword evidence="2" id="KW-1185">Reference proteome</keyword>
<evidence type="ECO:0000313" key="1">
    <source>
        <dbReference type="EMBL" id="CAG8820206.1"/>
    </source>
</evidence>
<reference evidence="1" key="1">
    <citation type="submission" date="2021-06" db="EMBL/GenBank/DDBJ databases">
        <authorList>
            <person name="Kallberg Y."/>
            <person name="Tangrot J."/>
            <person name="Rosling A."/>
        </authorList>
    </citation>
    <scope>NUCLEOTIDE SEQUENCE</scope>
    <source>
        <strain evidence="1">MA461A</strain>
    </source>
</reference>
<dbReference type="Proteomes" id="UP000789920">
    <property type="component" value="Unassembled WGS sequence"/>
</dbReference>
<comment type="caution">
    <text evidence="1">The sequence shown here is derived from an EMBL/GenBank/DDBJ whole genome shotgun (WGS) entry which is preliminary data.</text>
</comment>
<dbReference type="EMBL" id="CAJVQC010083296">
    <property type="protein sequence ID" value="CAG8820206.1"/>
    <property type="molecule type" value="Genomic_DNA"/>
</dbReference>
<feature type="non-terminal residue" evidence="1">
    <location>
        <position position="114"/>
    </location>
</feature>
<sequence>TNQPVSSDDEWDYLFDTSQHGYDFDDKRGFDDEQGFVDGRDSDNEEGFVDERGSNNEQNSGDEWDSDSLNEDSQDPNNPLTWKFSKQVAAFTSEEIEEIETVYNTIDLNFTNQL</sequence>
<organism evidence="1 2">
    <name type="scientific">Racocetra persica</name>
    <dbReference type="NCBI Taxonomy" id="160502"/>
    <lineage>
        <taxon>Eukaryota</taxon>
        <taxon>Fungi</taxon>
        <taxon>Fungi incertae sedis</taxon>
        <taxon>Mucoromycota</taxon>
        <taxon>Glomeromycotina</taxon>
        <taxon>Glomeromycetes</taxon>
        <taxon>Diversisporales</taxon>
        <taxon>Gigasporaceae</taxon>
        <taxon>Racocetra</taxon>
    </lineage>
</organism>
<proteinExistence type="predicted"/>